<feature type="domain" description="AAA+ ATPase" evidence="1">
    <location>
        <begin position="23"/>
        <end position="308"/>
    </location>
</feature>
<dbReference type="InterPro" id="IPR003959">
    <property type="entry name" value="ATPase_AAA_core"/>
</dbReference>
<gene>
    <name evidence="2" type="ORF">CGC56_03765</name>
</gene>
<organism evidence="2 3">
    <name type="scientific">Capnocytophaga canimorsus</name>
    <dbReference type="NCBI Taxonomy" id="28188"/>
    <lineage>
        <taxon>Bacteria</taxon>
        <taxon>Pseudomonadati</taxon>
        <taxon>Bacteroidota</taxon>
        <taxon>Flavobacteriia</taxon>
        <taxon>Flavobacteriales</taxon>
        <taxon>Flavobacteriaceae</taxon>
        <taxon>Capnocytophaga</taxon>
    </lineage>
</organism>
<evidence type="ECO:0000313" key="2">
    <source>
        <dbReference type="EMBL" id="ATA91359.1"/>
    </source>
</evidence>
<dbReference type="Gene3D" id="3.40.50.300">
    <property type="entry name" value="P-loop containing nucleotide triphosphate hydrolases"/>
    <property type="match status" value="1"/>
</dbReference>
<dbReference type="Proteomes" id="UP000243136">
    <property type="component" value="Chromosome"/>
</dbReference>
<dbReference type="PANTHER" id="PTHR43581:SF2">
    <property type="entry name" value="EXCINUCLEASE ATPASE SUBUNIT"/>
    <property type="match status" value="1"/>
</dbReference>
<protein>
    <submittedName>
        <fullName evidence="2">Recombinase RecF</fullName>
    </submittedName>
</protein>
<name>A0A250G1S3_9FLAO</name>
<dbReference type="PANTHER" id="PTHR43581">
    <property type="entry name" value="ATP/GTP PHOSPHATASE"/>
    <property type="match status" value="1"/>
</dbReference>
<dbReference type="AlphaFoldDB" id="A0A250G1S3"/>
<dbReference type="RefSeq" id="WP_095916894.1">
    <property type="nucleotide sequence ID" value="NZ_CP022388.1"/>
</dbReference>
<proteinExistence type="predicted"/>
<dbReference type="InterPro" id="IPR027417">
    <property type="entry name" value="P-loop_NTPase"/>
</dbReference>
<dbReference type="Pfam" id="PF13304">
    <property type="entry name" value="AAA_21"/>
    <property type="match status" value="1"/>
</dbReference>
<accession>A0A250G1S3</accession>
<sequence length="396" mass="45608">MIVKEINIDGIGGISNSLKLSFHPQVNIICGRNGIGKTTILEAVAQITISGTYYDSILKKNVDCEKGTIHSTIEDDGEPIETNTDIAEFSPTEGTNLKTQIYHQKLYSLSKKIISFKTFRTFNYKNLKSICKDPERHENYINSQYAAQGIPLNDIKDWFVNRYLYHPHPNALSDAQTYNFEKAKECFSILNPSFSFSRVEASSNDVMVNTPNGEIYYEYLSSGFKSTLSILLGIMKEIEYRNKDQKVDDFDGIILIDEVELHLHPEWQEKIMEILTKVFPKVQFFVTTHSPHIIQNAEANQIIALYFDEKNNICQKDVSDYEYGFKGWTIEEILTDVMGMQTLRTELFTEKLKEFGIAVDEENYEKAKEIYNFLKKILHPQNELRKLLELQLIAAV</sequence>
<dbReference type="InterPro" id="IPR051396">
    <property type="entry name" value="Bact_Antivir_Def_Nuclease"/>
</dbReference>
<dbReference type="EMBL" id="CP022388">
    <property type="protein sequence ID" value="ATA91359.1"/>
    <property type="molecule type" value="Genomic_DNA"/>
</dbReference>
<reference evidence="3" key="1">
    <citation type="submission" date="2017-06" db="EMBL/GenBank/DDBJ databases">
        <title>Capnocytophaga spp. assemblies.</title>
        <authorList>
            <person name="Gulvik C.A."/>
        </authorList>
    </citation>
    <scope>NUCLEOTIDE SEQUENCE [LARGE SCALE GENOMIC DNA]</scope>
    <source>
        <strain evidence="3">H5594</strain>
    </source>
</reference>
<dbReference type="SUPFAM" id="SSF52540">
    <property type="entry name" value="P-loop containing nucleoside triphosphate hydrolases"/>
    <property type="match status" value="1"/>
</dbReference>
<evidence type="ECO:0000259" key="1">
    <source>
        <dbReference type="SMART" id="SM00382"/>
    </source>
</evidence>
<dbReference type="GO" id="GO:0016887">
    <property type="term" value="F:ATP hydrolysis activity"/>
    <property type="evidence" value="ECO:0007669"/>
    <property type="project" value="InterPro"/>
</dbReference>
<evidence type="ECO:0000313" key="3">
    <source>
        <dbReference type="Proteomes" id="UP000243136"/>
    </source>
</evidence>
<dbReference type="InterPro" id="IPR003593">
    <property type="entry name" value="AAA+_ATPase"/>
</dbReference>
<dbReference type="SMART" id="SM00382">
    <property type="entry name" value="AAA"/>
    <property type="match status" value="1"/>
</dbReference>
<dbReference type="GO" id="GO:0005524">
    <property type="term" value="F:ATP binding"/>
    <property type="evidence" value="ECO:0007669"/>
    <property type="project" value="InterPro"/>
</dbReference>